<dbReference type="SUPFAM" id="SSF57850">
    <property type="entry name" value="RING/U-box"/>
    <property type="match status" value="1"/>
</dbReference>
<sequence>MSNKVVGIATEIVVMAVVVSMVLLFVGICVVVFIHVYITNLVERIKSGDNSMSHDDLQRLPCFDFKAGEKGSSPIDCAVCLENSKVGDKCKLLPCRHNFHANCVDLWLLKTPIYPIY</sequence>
<keyword evidence="7 8" id="KW-0472">Membrane</keyword>
<evidence type="ECO:0000256" key="3">
    <source>
        <dbReference type="ARBA" id="ARBA00022723"/>
    </source>
</evidence>
<dbReference type="Proteomes" id="UP000607653">
    <property type="component" value="Unassembled WGS sequence"/>
</dbReference>
<organism evidence="10 11">
    <name type="scientific">Nelumbo nucifera</name>
    <name type="common">Sacred lotus</name>
    <dbReference type="NCBI Taxonomy" id="4432"/>
    <lineage>
        <taxon>Eukaryota</taxon>
        <taxon>Viridiplantae</taxon>
        <taxon>Streptophyta</taxon>
        <taxon>Embryophyta</taxon>
        <taxon>Tracheophyta</taxon>
        <taxon>Spermatophyta</taxon>
        <taxon>Magnoliopsida</taxon>
        <taxon>Proteales</taxon>
        <taxon>Nelumbonaceae</taxon>
        <taxon>Nelumbo</taxon>
    </lineage>
</organism>
<keyword evidence="3" id="KW-0479">Metal-binding</keyword>
<dbReference type="GO" id="GO:0008270">
    <property type="term" value="F:zinc ion binding"/>
    <property type="evidence" value="ECO:0007669"/>
    <property type="project" value="UniProtKB-KW"/>
</dbReference>
<reference evidence="10 11" key="1">
    <citation type="journal article" date="2020" name="Mol. Biol. Evol.">
        <title>Distinct Expression and Methylation Patterns for Genes with Different Fates following a Single Whole-Genome Duplication in Flowering Plants.</title>
        <authorList>
            <person name="Shi T."/>
            <person name="Rahmani R.S."/>
            <person name="Gugger P.F."/>
            <person name="Wang M."/>
            <person name="Li H."/>
            <person name="Zhang Y."/>
            <person name="Li Z."/>
            <person name="Wang Q."/>
            <person name="Van de Peer Y."/>
            <person name="Marchal K."/>
            <person name="Chen J."/>
        </authorList>
    </citation>
    <scope>NUCLEOTIDE SEQUENCE [LARGE SCALE GENOMIC DNA]</scope>
    <source>
        <tissue evidence="10">Leaf</tissue>
    </source>
</reference>
<dbReference type="Gene3D" id="3.30.40.10">
    <property type="entry name" value="Zinc/RING finger domain, C3HC4 (zinc finger)"/>
    <property type="match status" value="1"/>
</dbReference>
<keyword evidence="5" id="KW-0862">Zinc</keyword>
<comment type="caution">
    <text evidence="10">The sequence shown here is derived from an EMBL/GenBank/DDBJ whole genome shotgun (WGS) entry which is preliminary data.</text>
</comment>
<dbReference type="PANTHER" id="PTHR46539">
    <property type="entry name" value="E3 UBIQUITIN-PROTEIN LIGASE ATL42"/>
    <property type="match status" value="1"/>
</dbReference>
<feature type="domain" description="RING-type" evidence="9">
    <location>
        <begin position="76"/>
        <end position="111"/>
    </location>
</feature>
<dbReference type="InterPro" id="IPR001841">
    <property type="entry name" value="Znf_RING"/>
</dbReference>
<dbReference type="AlphaFoldDB" id="A0A822ZP80"/>
<evidence type="ECO:0000256" key="4">
    <source>
        <dbReference type="ARBA" id="ARBA00022771"/>
    </source>
</evidence>
<evidence type="ECO:0000256" key="6">
    <source>
        <dbReference type="ARBA" id="ARBA00022989"/>
    </source>
</evidence>
<gene>
    <name evidence="10" type="ORF">HUJ06_004500</name>
</gene>
<accession>A0A822ZP80</accession>
<evidence type="ECO:0000256" key="2">
    <source>
        <dbReference type="ARBA" id="ARBA00022692"/>
    </source>
</evidence>
<evidence type="ECO:0000256" key="1">
    <source>
        <dbReference type="ARBA" id="ARBA00004370"/>
    </source>
</evidence>
<evidence type="ECO:0000313" key="11">
    <source>
        <dbReference type="Proteomes" id="UP000607653"/>
    </source>
</evidence>
<keyword evidence="6 8" id="KW-1133">Transmembrane helix</keyword>
<keyword evidence="2 8" id="KW-0812">Transmembrane</keyword>
<dbReference type="GO" id="GO:0016020">
    <property type="term" value="C:membrane"/>
    <property type="evidence" value="ECO:0007669"/>
    <property type="project" value="UniProtKB-SubCell"/>
</dbReference>
<protein>
    <recommendedName>
        <fullName evidence="9">RING-type domain-containing protein</fullName>
    </recommendedName>
</protein>
<name>A0A822ZP80_NELNU</name>
<dbReference type="PANTHER" id="PTHR46539:SF9">
    <property type="entry name" value="RING-H2 FINGER PROTEIN ATL56"/>
    <property type="match status" value="1"/>
</dbReference>
<dbReference type="InterPro" id="IPR013083">
    <property type="entry name" value="Znf_RING/FYVE/PHD"/>
</dbReference>
<keyword evidence="4" id="KW-0863">Zinc-finger</keyword>
<feature type="transmembrane region" description="Helical" evidence="8">
    <location>
        <begin position="12"/>
        <end position="38"/>
    </location>
</feature>
<evidence type="ECO:0000256" key="5">
    <source>
        <dbReference type="ARBA" id="ARBA00022833"/>
    </source>
</evidence>
<proteinExistence type="predicted"/>
<comment type="subcellular location">
    <subcellularLocation>
        <location evidence="1">Membrane</location>
    </subcellularLocation>
</comment>
<evidence type="ECO:0000256" key="8">
    <source>
        <dbReference type="SAM" id="Phobius"/>
    </source>
</evidence>
<evidence type="ECO:0000313" key="10">
    <source>
        <dbReference type="EMBL" id="DAD46270.1"/>
    </source>
</evidence>
<dbReference type="EMBL" id="DUZY01000007">
    <property type="protein sequence ID" value="DAD46270.1"/>
    <property type="molecule type" value="Genomic_DNA"/>
</dbReference>
<evidence type="ECO:0000256" key="7">
    <source>
        <dbReference type="ARBA" id="ARBA00023136"/>
    </source>
</evidence>
<keyword evidence="11" id="KW-1185">Reference proteome</keyword>
<evidence type="ECO:0000259" key="9">
    <source>
        <dbReference type="Pfam" id="PF13639"/>
    </source>
</evidence>
<dbReference type="Pfam" id="PF13639">
    <property type="entry name" value="zf-RING_2"/>
    <property type="match status" value="1"/>
</dbReference>